<gene>
    <name evidence="4" type="ORF">GCM10007416_35280</name>
</gene>
<dbReference type="Pfam" id="PF00436">
    <property type="entry name" value="SSB"/>
    <property type="match status" value="1"/>
</dbReference>
<keyword evidence="5" id="KW-1185">Reference proteome</keyword>
<dbReference type="InterPro" id="IPR000424">
    <property type="entry name" value="Primosome_PriB/ssb"/>
</dbReference>
<dbReference type="EMBL" id="BMEX01000039">
    <property type="protein sequence ID" value="GGA59090.1"/>
    <property type="molecule type" value="Genomic_DNA"/>
</dbReference>
<accession>A0ABQ1H542</accession>
<proteinExistence type="inferred from homology"/>
<organism evidence="4 5">
    <name type="scientific">Kroppenstedtia guangzhouensis</name>
    <dbReference type="NCBI Taxonomy" id="1274356"/>
    <lineage>
        <taxon>Bacteria</taxon>
        <taxon>Bacillati</taxon>
        <taxon>Bacillota</taxon>
        <taxon>Bacilli</taxon>
        <taxon>Bacillales</taxon>
        <taxon>Thermoactinomycetaceae</taxon>
        <taxon>Kroppenstedtia</taxon>
    </lineage>
</organism>
<dbReference type="PROSITE" id="PS50935">
    <property type="entry name" value="SSB"/>
    <property type="match status" value="1"/>
</dbReference>
<evidence type="ECO:0000313" key="4">
    <source>
        <dbReference type="EMBL" id="GGA59090.1"/>
    </source>
</evidence>
<keyword evidence="1 2" id="KW-0238">DNA-binding</keyword>
<dbReference type="SUPFAM" id="SSF50249">
    <property type="entry name" value="Nucleic acid-binding proteins"/>
    <property type="match status" value="1"/>
</dbReference>
<evidence type="ECO:0000256" key="1">
    <source>
        <dbReference type="ARBA" id="ARBA00023125"/>
    </source>
</evidence>
<evidence type="ECO:0000256" key="3">
    <source>
        <dbReference type="PIRNR" id="PIRNR002070"/>
    </source>
</evidence>
<dbReference type="InterPro" id="IPR011344">
    <property type="entry name" value="ssDNA-bd"/>
</dbReference>
<dbReference type="Gene3D" id="2.40.50.140">
    <property type="entry name" value="Nucleic acid-binding proteins"/>
    <property type="match status" value="1"/>
</dbReference>
<dbReference type="PANTHER" id="PTHR10302:SF27">
    <property type="entry name" value="SINGLE-STRANDED DNA-BINDING PROTEIN"/>
    <property type="match status" value="1"/>
</dbReference>
<reference evidence="5" key="1">
    <citation type="journal article" date="2019" name="Int. J. Syst. Evol. Microbiol.">
        <title>The Global Catalogue of Microorganisms (GCM) 10K type strain sequencing project: providing services to taxonomists for standard genome sequencing and annotation.</title>
        <authorList>
            <consortium name="The Broad Institute Genomics Platform"/>
            <consortium name="The Broad Institute Genome Sequencing Center for Infectious Disease"/>
            <person name="Wu L."/>
            <person name="Ma J."/>
        </authorList>
    </citation>
    <scope>NUCLEOTIDE SEQUENCE [LARGE SCALE GENOMIC DNA]</scope>
    <source>
        <strain evidence="5">CGMCC 1.12404</strain>
    </source>
</reference>
<dbReference type="Proteomes" id="UP000617979">
    <property type="component" value="Unassembled WGS sequence"/>
</dbReference>
<evidence type="ECO:0000313" key="5">
    <source>
        <dbReference type="Proteomes" id="UP000617979"/>
    </source>
</evidence>
<comment type="caution">
    <text evidence="2">Lacks conserved residue(s) required for the propagation of feature annotation.</text>
</comment>
<evidence type="ECO:0000256" key="2">
    <source>
        <dbReference type="HAMAP-Rule" id="MF_00984"/>
    </source>
</evidence>
<name>A0ABQ1H542_9BACL</name>
<sequence>MLCMLNRIVLIGRLTKDPELRYTPSGAAVVSFRLAVERNFKNSDGEREADFIDVIAWRQLAENVANYMKKGRMVAVDGRLQTRSYENKEGQKVKVAEVVAENVRFLDRGKEQGDDIHINDSDLPF</sequence>
<dbReference type="InterPro" id="IPR012340">
    <property type="entry name" value="NA-bd_OB-fold"/>
</dbReference>
<dbReference type="PIRSF" id="PIRSF002070">
    <property type="entry name" value="SSB"/>
    <property type="match status" value="1"/>
</dbReference>
<comment type="subunit">
    <text evidence="2">Homotetramer.</text>
</comment>
<dbReference type="NCBIfam" id="TIGR00621">
    <property type="entry name" value="ssb"/>
    <property type="match status" value="1"/>
</dbReference>
<dbReference type="PANTHER" id="PTHR10302">
    <property type="entry name" value="SINGLE-STRANDED DNA-BINDING PROTEIN"/>
    <property type="match status" value="1"/>
</dbReference>
<protein>
    <recommendedName>
        <fullName evidence="2 3">Single-stranded DNA-binding protein</fullName>
        <shortName evidence="2">SSB</shortName>
    </recommendedName>
</protein>
<comment type="caution">
    <text evidence="4">The sequence shown here is derived from an EMBL/GenBank/DDBJ whole genome shotgun (WGS) entry which is preliminary data.</text>
</comment>
<dbReference type="CDD" id="cd04496">
    <property type="entry name" value="SSB_OBF"/>
    <property type="match status" value="1"/>
</dbReference>
<dbReference type="HAMAP" id="MF_00984">
    <property type="entry name" value="SSB"/>
    <property type="match status" value="1"/>
</dbReference>